<proteinExistence type="predicted"/>
<keyword evidence="6" id="KW-0539">Nucleus</keyword>
<keyword evidence="5" id="KW-0804">Transcription</keyword>
<keyword evidence="1" id="KW-0479">Metal-binding</keyword>
<dbReference type="AlphaFoldDB" id="A0A0A1UV20"/>
<dbReference type="HOGENOM" id="CLU_011409_6_2_1"/>
<gene>
    <name evidence="7" type="ORF">X797_005040</name>
</gene>
<dbReference type="PANTHER" id="PTHR36206">
    <property type="entry name" value="ASPERCRYPTIN BIOSYNTHESIS CLUSTER-SPECIFIC TRANSCRIPTION REGULATOR ATNN-RELATED"/>
    <property type="match status" value="1"/>
</dbReference>
<evidence type="ECO:0008006" key="9">
    <source>
        <dbReference type="Google" id="ProtNLM"/>
    </source>
</evidence>
<dbReference type="GO" id="GO:0046872">
    <property type="term" value="F:metal ion binding"/>
    <property type="evidence" value="ECO:0007669"/>
    <property type="project" value="UniProtKB-KW"/>
</dbReference>
<protein>
    <recommendedName>
        <fullName evidence="9">C6 zinc finger domain protein</fullName>
    </recommendedName>
</protein>
<dbReference type="InterPro" id="IPR052360">
    <property type="entry name" value="Transcr_Regulatory_Proteins"/>
</dbReference>
<sequence>MPGAGGGLQRLEPGVSLVGSCSHTRTSYQISCYSRMKNVINLNPGYLPDNVESSAMKTSPAAISVHLREESVMAPPGIESSHMHRQVFTTLCHATVNRIAGCFDLAFWARDILRATQVSPAVWHAALALAAMDSRRRIPAETETPARQQYYTFSLLEYNKSIHQLITIARRNDAMSLNDQETILISNALLFGLCCLQGHQKEATAHARNSIELFYRWRFWEHAEKSEASATRSSLVHSGSLIALIMSFECQFINRLGHLISPTCLGDRKLWKSSSESFTSVTDAYLEFLPLLTSFMDATRFIGSPPDLVQPRPDVQVAYRYEFINWKTKFDHLLRLQNPSTPSDLEGIAILQMFFTTLEIGFKIDLAASQVAYDMCEDLFESIIHQAEDLYKILAAGVDQKNPASSFSFALPISDVFIYTANNCRNSVLRRRLMSLVRKWPRSDGLWNSKLTVKLCEAVVLAEEYWMSASRNKPALSSDACYCIPNTFVCDNHRVRDLDTYFTSEREARVLLRTVGDLRNSLPGTEITVSW</sequence>
<dbReference type="OrthoDB" id="3145928at2759"/>
<keyword evidence="4" id="KW-0238">DNA-binding</keyword>
<dbReference type="EMBL" id="JELW01000007">
    <property type="protein sequence ID" value="EXV01524.1"/>
    <property type="molecule type" value="Genomic_DNA"/>
</dbReference>
<dbReference type="eggNOG" id="ENOG502T2YI">
    <property type="taxonomic scope" value="Eukaryota"/>
</dbReference>
<evidence type="ECO:0000256" key="2">
    <source>
        <dbReference type="ARBA" id="ARBA00022833"/>
    </source>
</evidence>
<name>A0A0A1UV20_9HYPO</name>
<comment type="caution">
    <text evidence="7">The sequence shown here is derived from an EMBL/GenBank/DDBJ whole genome shotgun (WGS) entry which is preliminary data.</text>
</comment>
<evidence type="ECO:0000256" key="1">
    <source>
        <dbReference type="ARBA" id="ARBA00022723"/>
    </source>
</evidence>
<organism evidence="7 8">
    <name type="scientific">Metarhizium robertsii</name>
    <dbReference type="NCBI Taxonomy" id="568076"/>
    <lineage>
        <taxon>Eukaryota</taxon>
        <taxon>Fungi</taxon>
        <taxon>Dikarya</taxon>
        <taxon>Ascomycota</taxon>
        <taxon>Pezizomycotina</taxon>
        <taxon>Sordariomycetes</taxon>
        <taxon>Hypocreomycetidae</taxon>
        <taxon>Hypocreales</taxon>
        <taxon>Clavicipitaceae</taxon>
        <taxon>Metarhizium</taxon>
    </lineage>
</organism>
<evidence type="ECO:0000313" key="8">
    <source>
        <dbReference type="Proteomes" id="UP000030151"/>
    </source>
</evidence>
<reference evidence="7 8" key="1">
    <citation type="submission" date="2014-02" db="EMBL/GenBank/DDBJ databases">
        <title>The genome sequence of the entomopathogenic fungus Metarhizium robertsii ARSEF 2575.</title>
        <authorList>
            <person name="Giuliano Garisto Donzelli B."/>
            <person name="Roe B.A."/>
            <person name="Macmil S.L."/>
            <person name="Krasnoff S.B."/>
            <person name="Gibson D.M."/>
        </authorList>
    </citation>
    <scope>NUCLEOTIDE SEQUENCE [LARGE SCALE GENOMIC DNA]</scope>
    <source>
        <strain evidence="7 8">ARSEF 2575</strain>
    </source>
</reference>
<keyword evidence="3" id="KW-0805">Transcription regulation</keyword>
<dbReference type="Proteomes" id="UP000030151">
    <property type="component" value="Unassembled WGS sequence"/>
</dbReference>
<evidence type="ECO:0000256" key="6">
    <source>
        <dbReference type="ARBA" id="ARBA00023242"/>
    </source>
</evidence>
<accession>A0A0A1UV20</accession>
<dbReference type="PANTHER" id="PTHR36206:SF12">
    <property type="entry name" value="ASPERCRYPTIN BIOSYNTHESIS CLUSTER-SPECIFIC TRANSCRIPTION REGULATOR ATNN-RELATED"/>
    <property type="match status" value="1"/>
</dbReference>
<dbReference type="GO" id="GO:0003677">
    <property type="term" value="F:DNA binding"/>
    <property type="evidence" value="ECO:0007669"/>
    <property type="project" value="UniProtKB-KW"/>
</dbReference>
<evidence type="ECO:0000256" key="5">
    <source>
        <dbReference type="ARBA" id="ARBA00023163"/>
    </source>
</evidence>
<evidence type="ECO:0000313" key="7">
    <source>
        <dbReference type="EMBL" id="EXV01524.1"/>
    </source>
</evidence>
<evidence type="ECO:0000256" key="4">
    <source>
        <dbReference type="ARBA" id="ARBA00023125"/>
    </source>
</evidence>
<keyword evidence="2" id="KW-0862">Zinc</keyword>
<evidence type="ECO:0000256" key="3">
    <source>
        <dbReference type="ARBA" id="ARBA00023015"/>
    </source>
</evidence>